<keyword evidence="2" id="KW-1185">Reference proteome</keyword>
<evidence type="ECO:0000313" key="2">
    <source>
        <dbReference type="Proteomes" id="UP000245678"/>
    </source>
</evidence>
<proteinExistence type="predicted"/>
<comment type="caution">
    <text evidence="1">The sequence shown here is derived from an EMBL/GenBank/DDBJ whole genome shotgun (WGS) entry which is preliminary data.</text>
</comment>
<gene>
    <name evidence="1" type="ORF">LX99_02545</name>
</gene>
<accession>A0A316HAZ7</accession>
<evidence type="ECO:0000313" key="1">
    <source>
        <dbReference type="EMBL" id="PWK77666.1"/>
    </source>
</evidence>
<dbReference type="AlphaFoldDB" id="A0A316HAZ7"/>
<organism evidence="1 2">
    <name type="scientific">Mucilaginibacter oryzae</name>
    <dbReference type="NCBI Taxonomy" id="468058"/>
    <lineage>
        <taxon>Bacteria</taxon>
        <taxon>Pseudomonadati</taxon>
        <taxon>Bacteroidota</taxon>
        <taxon>Sphingobacteriia</taxon>
        <taxon>Sphingobacteriales</taxon>
        <taxon>Sphingobacteriaceae</taxon>
        <taxon>Mucilaginibacter</taxon>
    </lineage>
</organism>
<reference evidence="1 2" key="1">
    <citation type="submission" date="2018-05" db="EMBL/GenBank/DDBJ databases">
        <title>Genomic Encyclopedia of Archaeal and Bacterial Type Strains, Phase II (KMG-II): from individual species to whole genera.</title>
        <authorList>
            <person name="Goeker M."/>
        </authorList>
    </citation>
    <scope>NUCLEOTIDE SEQUENCE [LARGE SCALE GENOMIC DNA]</scope>
    <source>
        <strain evidence="1 2">DSM 19975</strain>
    </source>
</reference>
<dbReference type="EMBL" id="QGHA01000004">
    <property type="protein sequence ID" value="PWK77666.1"/>
    <property type="molecule type" value="Genomic_DNA"/>
</dbReference>
<protein>
    <submittedName>
        <fullName evidence="1">Uncharacterized protein</fullName>
    </submittedName>
</protein>
<dbReference type="Proteomes" id="UP000245678">
    <property type="component" value="Unassembled WGS sequence"/>
</dbReference>
<name>A0A316HAZ7_9SPHI</name>
<sequence>MSLNMPERVIGLNLKLHFVMKNFARLSRTEMKNILGGYVQQGQAYCSYSGNCSSWGPTGPYDPEESQPTGTIVANEFQRKADSWCWNHPCCTNADCPGATA</sequence>